<feature type="coiled-coil region" evidence="1">
    <location>
        <begin position="14"/>
        <end position="48"/>
    </location>
</feature>
<dbReference type="Proteomes" id="UP001162131">
    <property type="component" value="Unassembled WGS sequence"/>
</dbReference>
<proteinExistence type="predicted"/>
<organism evidence="2 3">
    <name type="scientific">Blepharisma stoltei</name>
    <dbReference type="NCBI Taxonomy" id="1481888"/>
    <lineage>
        <taxon>Eukaryota</taxon>
        <taxon>Sar</taxon>
        <taxon>Alveolata</taxon>
        <taxon>Ciliophora</taxon>
        <taxon>Postciliodesmatophora</taxon>
        <taxon>Heterotrichea</taxon>
        <taxon>Heterotrichida</taxon>
        <taxon>Blepharismidae</taxon>
        <taxon>Blepharisma</taxon>
    </lineage>
</organism>
<comment type="caution">
    <text evidence="2">The sequence shown here is derived from an EMBL/GenBank/DDBJ whole genome shotgun (WGS) entry which is preliminary data.</text>
</comment>
<dbReference type="EMBL" id="CAJZBQ010000038">
    <property type="protein sequence ID" value="CAG9325408.1"/>
    <property type="molecule type" value="Genomic_DNA"/>
</dbReference>
<evidence type="ECO:0000313" key="3">
    <source>
        <dbReference type="Proteomes" id="UP001162131"/>
    </source>
</evidence>
<evidence type="ECO:0000313" key="2">
    <source>
        <dbReference type="EMBL" id="CAG9325408.1"/>
    </source>
</evidence>
<evidence type="ECO:0000256" key="1">
    <source>
        <dbReference type="SAM" id="Coils"/>
    </source>
</evidence>
<accession>A0AAU9JIL6</accession>
<keyword evidence="3" id="KW-1185">Reference proteome</keyword>
<reference evidence="2" key="1">
    <citation type="submission" date="2021-09" db="EMBL/GenBank/DDBJ databases">
        <authorList>
            <consortium name="AG Swart"/>
            <person name="Singh M."/>
            <person name="Singh A."/>
            <person name="Seah K."/>
            <person name="Emmerich C."/>
        </authorList>
    </citation>
    <scope>NUCLEOTIDE SEQUENCE</scope>
    <source>
        <strain evidence="2">ATCC30299</strain>
    </source>
</reference>
<keyword evidence="1" id="KW-0175">Coiled coil</keyword>
<name>A0AAU9JIL6_9CILI</name>
<dbReference type="AlphaFoldDB" id="A0AAU9JIL6"/>
<protein>
    <submittedName>
        <fullName evidence="2">Uncharacterized protein</fullName>
    </submittedName>
</protein>
<gene>
    <name evidence="2" type="ORF">BSTOLATCC_MIC38663</name>
</gene>
<sequence length="128" mass="15133">MSIYGELQLEYKDLLTLSKIKERREQKIENLKRKIVRLAEEKSHTQAKIANYEAISKDFLQVVEKGNISQDDKNRIMSQIQRTMMINENGKLKTPKVLNIPKSFGSANEELWNLYVRFQNYFNNIKSH</sequence>